<sequence>MSLSIPLTLVMATCAASSDADAPGHPDRTLDDVWAASGEQLRALVDSFLTEPVTPARTL</sequence>
<proteinExistence type="predicted"/>
<gene>
    <name evidence="1" type="ORF">FRUB_05793</name>
</gene>
<keyword evidence="2" id="KW-1185">Reference proteome</keyword>
<reference evidence="2" key="1">
    <citation type="submission" date="2017-06" db="EMBL/GenBank/DDBJ databases">
        <title>Genome analysis of Fimbriiglobus ruber SP5, the first member of the order Planctomycetales with confirmed chitinolytic capability.</title>
        <authorList>
            <person name="Ravin N.V."/>
            <person name="Rakitin A.L."/>
            <person name="Ivanova A.A."/>
            <person name="Beletsky A.V."/>
            <person name="Kulichevskaya I.S."/>
            <person name="Mardanov A.V."/>
            <person name="Dedysh S.N."/>
        </authorList>
    </citation>
    <scope>NUCLEOTIDE SEQUENCE [LARGE SCALE GENOMIC DNA]</scope>
    <source>
        <strain evidence="2">SP5</strain>
    </source>
</reference>
<organism evidence="1 2">
    <name type="scientific">Fimbriiglobus ruber</name>
    <dbReference type="NCBI Taxonomy" id="1908690"/>
    <lineage>
        <taxon>Bacteria</taxon>
        <taxon>Pseudomonadati</taxon>
        <taxon>Planctomycetota</taxon>
        <taxon>Planctomycetia</taxon>
        <taxon>Gemmatales</taxon>
        <taxon>Gemmataceae</taxon>
        <taxon>Fimbriiglobus</taxon>
    </lineage>
</organism>
<protein>
    <submittedName>
        <fullName evidence="1">Uncharacterized protein</fullName>
    </submittedName>
</protein>
<dbReference type="AlphaFoldDB" id="A0A225DG01"/>
<accession>A0A225DG01</accession>
<dbReference type="Proteomes" id="UP000214646">
    <property type="component" value="Unassembled WGS sequence"/>
</dbReference>
<evidence type="ECO:0000313" key="1">
    <source>
        <dbReference type="EMBL" id="OWK39903.1"/>
    </source>
</evidence>
<evidence type="ECO:0000313" key="2">
    <source>
        <dbReference type="Proteomes" id="UP000214646"/>
    </source>
</evidence>
<comment type="caution">
    <text evidence="1">The sequence shown here is derived from an EMBL/GenBank/DDBJ whole genome shotgun (WGS) entry which is preliminary data.</text>
</comment>
<dbReference type="EMBL" id="NIDE01000009">
    <property type="protein sequence ID" value="OWK39903.1"/>
    <property type="molecule type" value="Genomic_DNA"/>
</dbReference>
<name>A0A225DG01_9BACT</name>
<dbReference type="RefSeq" id="WP_088256725.1">
    <property type="nucleotide sequence ID" value="NZ_NIDE01000009.1"/>
</dbReference>